<accession>A0ABD2YLW7</accession>
<organism evidence="2 3">
    <name type="scientific">Cinchona calisaya</name>
    <dbReference type="NCBI Taxonomy" id="153742"/>
    <lineage>
        <taxon>Eukaryota</taxon>
        <taxon>Viridiplantae</taxon>
        <taxon>Streptophyta</taxon>
        <taxon>Embryophyta</taxon>
        <taxon>Tracheophyta</taxon>
        <taxon>Spermatophyta</taxon>
        <taxon>Magnoliopsida</taxon>
        <taxon>eudicotyledons</taxon>
        <taxon>Gunneridae</taxon>
        <taxon>Pentapetalae</taxon>
        <taxon>asterids</taxon>
        <taxon>lamiids</taxon>
        <taxon>Gentianales</taxon>
        <taxon>Rubiaceae</taxon>
        <taxon>Cinchonoideae</taxon>
        <taxon>Cinchoneae</taxon>
        <taxon>Cinchona</taxon>
    </lineage>
</organism>
<feature type="region of interest" description="Disordered" evidence="1">
    <location>
        <begin position="117"/>
        <end position="146"/>
    </location>
</feature>
<gene>
    <name evidence="2" type="ORF">ACH5RR_032287</name>
</gene>
<dbReference type="PANTHER" id="PTHR35317">
    <property type="entry name" value="OS04G0629600 PROTEIN"/>
    <property type="match status" value="1"/>
</dbReference>
<protein>
    <recommendedName>
        <fullName evidence="4">UBN2_2 domain-containing protein</fullName>
    </recommendedName>
</protein>
<dbReference type="AlphaFoldDB" id="A0ABD2YLW7"/>
<reference evidence="2 3" key="1">
    <citation type="submission" date="2024-11" db="EMBL/GenBank/DDBJ databases">
        <title>A near-complete genome assembly of Cinchona calisaya.</title>
        <authorList>
            <person name="Lian D.C."/>
            <person name="Zhao X.W."/>
            <person name="Wei L."/>
        </authorList>
    </citation>
    <scope>NUCLEOTIDE SEQUENCE [LARGE SCALE GENOMIC DNA]</scope>
    <source>
        <tissue evidence="2">Nenye</tissue>
    </source>
</reference>
<evidence type="ECO:0000313" key="3">
    <source>
        <dbReference type="Proteomes" id="UP001630127"/>
    </source>
</evidence>
<evidence type="ECO:0000313" key="2">
    <source>
        <dbReference type="EMBL" id="KAL3506905.1"/>
    </source>
</evidence>
<dbReference type="Proteomes" id="UP001630127">
    <property type="component" value="Unassembled WGS sequence"/>
</dbReference>
<evidence type="ECO:0008006" key="4">
    <source>
        <dbReference type="Google" id="ProtNLM"/>
    </source>
</evidence>
<comment type="caution">
    <text evidence="2">The sequence shown here is derived from an EMBL/GenBank/DDBJ whole genome shotgun (WGS) entry which is preliminary data.</text>
</comment>
<name>A0ABD2YLW7_9GENT</name>
<sequence length="146" mass="16888">MYQLLKAINEQFESSDKALASTLIMKFSTMKLTSIKGVREHIMHMRDIAAQLKNLEVTMSDSFLVHYILNSLPQQYGPFKISYNTHKDKWSINELMTMCVQEEGRLLMETGESVHLATQGKNKYNQAKKKRKEKMSPQGDIKKESK</sequence>
<dbReference type="EMBL" id="JBJUIK010000013">
    <property type="protein sequence ID" value="KAL3506905.1"/>
    <property type="molecule type" value="Genomic_DNA"/>
</dbReference>
<keyword evidence="3" id="KW-1185">Reference proteome</keyword>
<dbReference type="Pfam" id="PF14223">
    <property type="entry name" value="Retrotran_gag_2"/>
    <property type="match status" value="1"/>
</dbReference>
<proteinExistence type="predicted"/>
<dbReference type="PANTHER" id="PTHR35317:SF23">
    <property type="entry name" value="OS04G0629600 PROTEIN"/>
    <property type="match status" value="1"/>
</dbReference>
<evidence type="ECO:0000256" key="1">
    <source>
        <dbReference type="SAM" id="MobiDB-lite"/>
    </source>
</evidence>